<evidence type="ECO:0000313" key="3">
    <source>
        <dbReference type="Proteomes" id="UP001056383"/>
    </source>
</evidence>
<evidence type="ECO:0000313" key="2">
    <source>
        <dbReference type="EMBL" id="URN15313.1"/>
    </source>
</evidence>
<dbReference type="Proteomes" id="UP001056383">
    <property type="component" value="Chromosome"/>
</dbReference>
<organism evidence="2 3">
    <name type="scientific">Streptomyces sudanensis</name>
    <dbReference type="NCBI Taxonomy" id="436397"/>
    <lineage>
        <taxon>Bacteria</taxon>
        <taxon>Bacillati</taxon>
        <taxon>Actinomycetota</taxon>
        <taxon>Actinomycetes</taxon>
        <taxon>Kitasatosporales</taxon>
        <taxon>Streptomycetaceae</taxon>
        <taxon>Streptomyces</taxon>
    </lineage>
</organism>
<dbReference type="RefSeq" id="WP_029553273.1">
    <property type="nucleotide sequence ID" value="NZ_CP095474.1"/>
</dbReference>
<feature type="region of interest" description="Disordered" evidence="1">
    <location>
        <begin position="123"/>
        <end position="146"/>
    </location>
</feature>
<proteinExistence type="predicted"/>
<sequence length="193" mass="20038">MSPGTSTTPNLVELIERADERGLAAAALACLDRCLPLLDPEADDRLRPLWAAVAGGGADWADRLAGVRAAVGAGAAPADAEEAAPVRRMLEAAPGVWAREPLKEWAGTCSRTALELHRRLCPAPAPEDAGAPDRDGADGRDAGPLAGGEMRRQAEVLEALADGAAAGLRRAVDLSAEGRRITRAVLSRRARTA</sequence>
<name>A0ABY4TAT1_9ACTN</name>
<keyword evidence="3" id="KW-1185">Reference proteome</keyword>
<reference evidence="2" key="1">
    <citation type="submission" date="2022-04" db="EMBL/GenBank/DDBJ databases">
        <title>Systematic whole-genome sequencing reveals an unexpected diversity among actinomycetoma pathogens and provides insights into their antibacterial susceptibilities.</title>
        <authorList>
            <person name="Watson A.K."/>
            <person name="Kepplinger B."/>
            <person name="Bakhiet S.M."/>
            <person name="Mhmoud N.A."/>
            <person name="Chapman J."/>
            <person name="Allenby N."/>
            <person name="Mickiewicz K."/>
            <person name="Goodfellow M."/>
            <person name="Fahal A.H."/>
            <person name="Errington J."/>
        </authorList>
    </citation>
    <scope>NUCLEOTIDE SEQUENCE</scope>
    <source>
        <strain evidence="2">SD 504</strain>
    </source>
</reference>
<feature type="compositionally biased region" description="Basic and acidic residues" evidence="1">
    <location>
        <begin position="131"/>
        <end position="141"/>
    </location>
</feature>
<accession>A0ABY4TAT1</accession>
<gene>
    <name evidence="2" type="ORF">MW084_04415</name>
</gene>
<evidence type="ECO:0000256" key="1">
    <source>
        <dbReference type="SAM" id="MobiDB-lite"/>
    </source>
</evidence>
<protein>
    <submittedName>
        <fullName evidence="2">Uncharacterized protein</fullName>
    </submittedName>
</protein>
<dbReference type="EMBL" id="CP095474">
    <property type="protein sequence ID" value="URN15313.1"/>
    <property type="molecule type" value="Genomic_DNA"/>
</dbReference>